<gene>
    <name evidence="2" type="ORF">BUALT_Bualt16G0050600</name>
</gene>
<keyword evidence="3" id="KW-1185">Reference proteome</keyword>
<accession>A0AAV6W6X4</accession>
<dbReference type="Gene3D" id="3.40.50.1820">
    <property type="entry name" value="alpha/beta hydrolase"/>
    <property type="match status" value="1"/>
</dbReference>
<evidence type="ECO:0000313" key="2">
    <source>
        <dbReference type="EMBL" id="KAG8367226.1"/>
    </source>
</evidence>
<evidence type="ECO:0000259" key="1">
    <source>
        <dbReference type="Pfam" id="PF12146"/>
    </source>
</evidence>
<protein>
    <recommendedName>
        <fullName evidence="1">Serine aminopeptidase S33 domain-containing protein</fullName>
    </recommendedName>
</protein>
<proteinExistence type="predicted"/>
<dbReference type="PANTHER" id="PTHR42886">
    <property type="entry name" value="RE40534P-RELATED"/>
    <property type="match status" value="1"/>
</dbReference>
<name>A0AAV6W6X4_9LAMI</name>
<dbReference type="Proteomes" id="UP000826271">
    <property type="component" value="Unassembled WGS sequence"/>
</dbReference>
<dbReference type="Pfam" id="PF12146">
    <property type="entry name" value="Hydrolase_4"/>
    <property type="match status" value="1"/>
</dbReference>
<dbReference type="EMBL" id="WHWC01000016">
    <property type="protein sequence ID" value="KAG8367226.1"/>
    <property type="molecule type" value="Genomic_DNA"/>
</dbReference>
<feature type="domain" description="Serine aminopeptidase S33" evidence="1">
    <location>
        <begin position="66"/>
        <end position="199"/>
    </location>
</feature>
<dbReference type="AlphaFoldDB" id="A0AAV6W6X4"/>
<dbReference type="PANTHER" id="PTHR42886:SF53">
    <property type="entry name" value="ALPHA_BETA-HYDROLASES SUPERFAMILY PROTEIN"/>
    <property type="match status" value="1"/>
</dbReference>
<organism evidence="2 3">
    <name type="scientific">Buddleja alternifolia</name>
    <dbReference type="NCBI Taxonomy" id="168488"/>
    <lineage>
        <taxon>Eukaryota</taxon>
        <taxon>Viridiplantae</taxon>
        <taxon>Streptophyta</taxon>
        <taxon>Embryophyta</taxon>
        <taxon>Tracheophyta</taxon>
        <taxon>Spermatophyta</taxon>
        <taxon>Magnoliopsida</taxon>
        <taxon>eudicotyledons</taxon>
        <taxon>Gunneridae</taxon>
        <taxon>Pentapetalae</taxon>
        <taxon>asterids</taxon>
        <taxon>lamiids</taxon>
        <taxon>Lamiales</taxon>
        <taxon>Scrophulariaceae</taxon>
        <taxon>Buddlejeae</taxon>
        <taxon>Buddleja</taxon>
    </lineage>
</organism>
<dbReference type="InterPro" id="IPR029058">
    <property type="entry name" value="AB_hydrolase_fold"/>
</dbReference>
<sequence length="298" mass="33153">MKGKGHGQGKLGGKKEGGLVEEIGVVAGRREEVQRADGYRGMQQKIKIEKKDGENLVGMLHETGSNGIVIACHGFLCTKDQPIIVNLAMALENAGISVFRFDFTGNGESDGTFQYGNYHKEVEDIRAVIEYFSGVNRKIIAIVGHSKGANVVLLYASKYHDVDLVVNVSGRYYLDRGIEVRLGADFMERIKNNGFIDLPNQGKVHRVTKESLMERLSINMHDTCLSIDEKCRVVTIHGSKDKVVKLEEASEFKNVLTNHQIHIIKRANHGYIKHQAELASIVVFSIKELLHLSNNTIV</sequence>
<dbReference type="InterPro" id="IPR022742">
    <property type="entry name" value="Hydrolase_4"/>
</dbReference>
<reference evidence="2" key="1">
    <citation type="submission" date="2019-10" db="EMBL/GenBank/DDBJ databases">
        <authorList>
            <person name="Zhang R."/>
            <person name="Pan Y."/>
            <person name="Wang J."/>
            <person name="Ma R."/>
            <person name="Yu S."/>
        </authorList>
    </citation>
    <scope>NUCLEOTIDE SEQUENCE</scope>
    <source>
        <strain evidence="2">LA-IB0</strain>
        <tissue evidence="2">Leaf</tissue>
    </source>
</reference>
<evidence type="ECO:0000313" key="3">
    <source>
        <dbReference type="Proteomes" id="UP000826271"/>
    </source>
</evidence>
<dbReference type="SUPFAM" id="SSF53474">
    <property type="entry name" value="alpha/beta-Hydrolases"/>
    <property type="match status" value="1"/>
</dbReference>
<comment type="caution">
    <text evidence="2">The sequence shown here is derived from an EMBL/GenBank/DDBJ whole genome shotgun (WGS) entry which is preliminary data.</text>
</comment>